<proteinExistence type="predicted"/>
<protein>
    <submittedName>
        <fullName evidence="1">Uncharacterized protein</fullName>
    </submittedName>
</protein>
<dbReference type="RefSeq" id="WP_184559264.1">
    <property type="nucleotide sequence ID" value="NZ_BAAARS010000003.1"/>
</dbReference>
<organism evidence="1 2">
    <name type="scientific">Streptomyces paradoxus</name>
    <dbReference type="NCBI Taxonomy" id="66375"/>
    <lineage>
        <taxon>Bacteria</taxon>
        <taxon>Bacillati</taxon>
        <taxon>Actinomycetota</taxon>
        <taxon>Actinomycetes</taxon>
        <taxon>Kitasatosporales</taxon>
        <taxon>Streptomycetaceae</taxon>
        <taxon>Streptomyces</taxon>
    </lineage>
</organism>
<gene>
    <name evidence="1" type="ORF">HNR57_002165</name>
</gene>
<evidence type="ECO:0000313" key="2">
    <source>
        <dbReference type="Proteomes" id="UP000591537"/>
    </source>
</evidence>
<sequence>MSGRTDSHRVDSLPDPVMALLRAVHDALDLPLPGLTDADERAYARLLVHRARDAQVILAGILDDGHEAGRAALSLRAWVDREPVTYTPWTNERGAR</sequence>
<dbReference type="AlphaFoldDB" id="A0A7W9T8W9"/>
<dbReference type="Proteomes" id="UP000591537">
    <property type="component" value="Unassembled WGS sequence"/>
</dbReference>
<evidence type="ECO:0000313" key="1">
    <source>
        <dbReference type="EMBL" id="MBB6076260.1"/>
    </source>
</evidence>
<accession>A0A7W9T8W9</accession>
<dbReference type="EMBL" id="JACHGV010000003">
    <property type="protein sequence ID" value="MBB6076260.1"/>
    <property type="molecule type" value="Genomic_DNA"/>
</dbReference>
<keyword evidence="2" id="KW-1185">Reference proteome</keyword>
<comment type="caution">
    <text evidence="1">The sequence shown here is derived from an EMBL/GenBank/DDBJ whole genome shotgun (WGS) entry which is preliminary data.</text>
</comment>
<name>A0A7W9T8W9_9ACTN</name>
<reference evidence="1 2" key="1">
    <citation type="submission" date="2020-08" db="EMBL/GenBank/DDBJ databases">
        <title>Genomic Encyclopedia of Type Strains, Phase IV (KMG-IV): sequencing the most valuable type-strain genomes for metagenomic binning, comparative biology and taxonomic classification.</title>
        <authorList>
            <person name="Goeker M."/>
        </authorList>
    </citation>
    <scope>NUCLEOTIDE SEQUENCE [LARGE SCALE GENOMIC DNA]</scope>
    <source>
        <strain evidence="1 2">DSM 43350</strain>
    </source>
</reference>